<dbReference type="InterPro" id="IPR015300">
    <property type="entry name" value="DNA-bd_pseudobarrel_sf"/>
</dbReference>
<feature type="compositionally biased region" description="Polar residues" evidence="6">
    <location>
        <begin position="61"/>
        <end position="70"/>
    </location>
</feature>
<sequence>MERGDDQLKGLQREKRSLDILSVGTERMVRAFSYEANGETSTEGHASVKNKKRERRDINNGLRSSTMITRSSKRLKIDECENQDPKQNPNPHASSPSLCHVASKRPQKVVPNKPVRRRKPVRVIVTDEDRKPPEWLVNMMREKNSVDAKLIFVKVLTNSDVDDDKTRLLMPWKQILDMGFLNKEELGMIDKHYKKRLLRKKKHYKKINDSDKGADVTLVNSKGQQWKLNLRRWDMWSTFNYVLASGWNKVVPGNTLEEGQRLRVWSFHSQDKLYIALVPLVPAPATDPTPAPAIPLIPDPAPSSPPAPVVTRDSDELYISQAEAQEESDDIILPVPVPADKDLEVLNLFAEVPEETIRLEALQEANRRRSLVSDTKLDLELRL</sequence>
<dbReference type="Proteomes" id="UP000682877">
    <property type="component" value="Chromosome 4"/>
</dbReference>
<keyword evidence="3" id="KW-0238">DNA-binding</keyword>
<dbReference type="Gene3D" id="2.40.330.10">
    <property type="entry name" value="DNA-binding pseudobarrel domain"/>
    <property type="match status" value="1"/>
</dbReference>
<comment type="subcellular location">
    <subcellularLocation>
        <location evidence="1">Nucleus</location>
    </subcellularLocation>
</comment>
<proteinExistence type="predicted"/>
<evidence type="ECO:0000256" key="1">
    <source>
        <dbReference type="ARBA" id="ARBA00004123"/>
    </source>
</evidence>
<accession>A0A8S2A7U5</accession>
<organism evidence="8 9">
    <name type="scientific">Arabidopsis arenosa</name>
    <name type="common">Sand rock-cress</name>
    <name type="synonym">Cardaminopsis arenosa</name>
    <dbReference type="NCBI Taxonomy" id="38785"/>
    <lineage>
        <taxon>Eukaryota</taxon>
        <taxon>Viridiplantae</taxon>
        <taxon>Streptophyta</taxon>
        <taxon>Embryophyta</taxon>
        <taxon>Tracheophyta</taxon>
        <taxon>Spermatophyta</taxon>
        <taxon>Magnoliopsida</taxon>
        <taxon>eudicotyledons</taxon>
        <taxon>Gunneridae</taxon>
        <taxon>Pentapetalae</taxon>
        <taxon>rosids</taxon>
        <taxon>malvids</taxon>
        <taxon>Brassicales</taxon>
        <taxon>Brassicaceae</taxon>
        <taxon>Camelineae</taxon>
        <taxon>Arabidopsis</taxon>
    </lineage>
</organism>
<keyword evidence="4" id="KW-0804">Transcription</keyword>
<feature type="domain" description="TF-B3" evidence="7">
    <location>
        <begin position="172"/>
        <end position="281"/>
    </location>
</feature>
<dbReference type="Pfam" id="PF03754">
    <property type="entry name" value="At2g31720-like"/>
    <property type="match status" value="1"/>
</dbReference>
<dbReference type="AlphaFoldDB" id="A0A8S2A7U5"/>
<evidence type="ECO:0000256" key="3">
    <source>
        <dbReference type="ARBA" id="ARBA00023125"/>
    </source>
</evidence>
<evidence type="ECO:0000313" key="9">
    <source>
        <dbReference type="Proteomes" id="UP000682877"/>
    </source>
</evidence>
<evidence type="ECO:0000256" key="2">
    <source>
        <dbReference type="ARBA" id="ARBA00023015"/>
    </source>
</evidence>
<evidence type="ECO:0000256" key="5">
    <source>
        <dbReference type="ARBA" id="ARBA00023242"/>
    </source>
</evidence>
<dbReference type="SUPFAM" id="SSF101936">
    <property type="entry name" value="DNA-binding pseudobarrel domain"/>
    <property type="match status" value="1"/>
</dbReference>
<dbReference type="InterPro" id="IPR005508">
    <property type="entry name" value="At2g31720-like"/>
</dbReference>
<keyword evidence="9" id="KW-1185">Reference proteome</keyword>
<feature type="compositionally biased region" description="Polar residues" evidence="6">
    <location>
        <begin position="85"/>
        <end position="97"/>
    </location>
</feature>
<name>A0A8S2A7U5_ARAAE</name>
<reference evidence="8" key="1">
    <citation type="submission" date="2021-01" db="EMBL/GenBank/DDBJ databases">
        <authorList>
            <person name="Bezrukov I."/>
        </authorList>
    </citation>
    <scope>NUCLEOTIDE SEQUENCE</scope>
</reference>
<feature type="region of interest" description="Disordered" evidence="6">
    <location>
        <begin position="36"/>
        <end position="111"/>
    </location>
</feature>
<keyword evidence="2" id="KW-0805">Transcription regulation</keyword>
<evidence type="ECO:0000256" key="6">
    <source>
        <dbReference type="SAM" id="MobiDB-lite"/>
    </source>
</evidence>
<dbReference type="PROSITE" id="PS50863">
    <property type="entry name" value="B3"/>
    <property type="match status" value="1"/>
</dbReference>
<dbReference type="EMBL" id="LR999454">
    <property type="protein sequence ID" value="CAE6023950.1"/>
    <property type="molecule type" value="Genomic_DNA"/>
</dbReference>
<dbReference type="CDD" id="cd10017">
    <property type="entry name" value="B3_DNA"/>
    <property type="match status" value="1"/>
</dbReference>
<protein>
    <recommendedName>
        <fullName evidence="7">TF-B3 domain-containing protein</fullName>
    </recommendedName>
</protein>
<dbReference type="PANTHER" id="PTHR31541:SF61">
    <property type="entry name" value="TF-B3 DOMAIN-CONTAINING PROTEIN"/>
    <property type="match status" value="1"/>
</dbReference>
<gene>
    <name evidence="8" type="ORF">AARE701A_LOCUS10258</name>
</gene>
<dbReference type="PANTHER" id="PTHR31541">
    <property type="entry name" value="B3 DOMAIN PLANT PROTEIN-RELATED"/>
    <property type="match status" value="1"/>
</dbReference>
<evidence type="ECO:0000313" key="8">
    <source>
        <dbReference type="EMBL" id="CAE6023950.1"/>
    </source>
</evidence>
<evidence type="ECO:0000256" key="4">
    <source>
        <dbReference type="ARBA" id="ARBA00023163"/>
    </source>
</evidence>
<dbReference type="InterPro" id="IPR003340">
    <property type="entry name" value="B3_DNA-bd"/>
</dbReference>
<keyword evidence="5" id="KW-0539">Nucleus</keyword>
<dbReference type="GO" id="GO:0005634">
    <property type="term" value="C:nucleus"/>
    <property type="evidence" value="ECO:0007669"/>
    <property type="project" value="UniProtKB-SubCell"/>
</dbReference>
<dbReference type="GO" id="GO:0003677">
    <property type="term" value="F:DNA binding"/>
    <property type="evidence" value="ECO:0007669"/>
    <property type="project" value="UniProtKB-KW"/>
</dbReference>
<evidence type="ECO:0000259" key="7">
    <source>
        <dbReference type="PROSITE" id="PS50863"/>
    </source>
</evidence>